<dbReference type="Gene3D" id="3.30.420.10">
    <property type="entry name" value="Ribonuclease H-like superfamily/Ribonuclease H"/>
    <property type="match status" value="1"/>
</dbReference>
<protein>
    <recommendedName>
        <fullName evidence="1">RNA-directed DNA polymerase</fullName>
        <ecNumber evidence="1">2.7.7.49</ecNumber>
    </recommendedName>
</protein>
<sequence>MPDVATSLYADNSTGISRLYVPLQLRRRVFDELHGLSHPGIRCTKQLVGSKYIWPDMNKDIAIWFRACINCQRSKVHLHTKTLLVQFLIPDERFTHVHLDIIKLHFVRRYKYCLTMIDRFTRWPEAAPMSDMEAETVARTFVNTWVSRFGTPQRLTCDREGNLNRGFFKLCLNSLVHI</sequence>
<gene>
    <name evidence="3" type="ORF">AVEN_22474_1</name>
</gene>
<dbReference type="PANTHER" id="PTHR37984">
    <property type="entry name" value="PROTEIN CBG26694"/>
    <property type="match status" value="1"/>
</dbReference>
<feature type="domain" description="Integrase catalytic" evidence="2">
    <location>
        <begin position="86"/>
        <end position="178"/>
    </location>
</feature>
<proteinExistence type="predicted"/>
<dbReference type="InterPro" id="IPR050951">
    <property type="entry name" value="Retrovirus_Pol_polyprotein"/>
</dbReference>
<dbReference type="InterPro" id="IPR036397">
    <property type="entry name" value="RNaseH_sf"/>
</dbReference>
<dbReference type="GO" id="GO:0015074">
    <property type="term" value="P:DNA integration"/>
    <property type="evidence" value="ECO:0007669"/>
    <property type="project" value="InterPro"/>
</dbReference>
<dbReference type="Proteomes" id="UP000499080">
    <property type="component" value="Unassembled WGS sequence"/>
</dbReference>
<dbReference type="EC" id="2.7.7.49" evidence="1"/>
<name>A0A4Y2UHQ4_ARAVE</name>
<evidence type="ECO:0000313" key="4">
    <source>
        <dbReference type="Proteomes" id="UP000499080"/>
    </source>
</evidence>
<keyword evidence="4" id="KW-1185">Reference proteome</keyword>
<organism evidence="3 4">
    <name type="scientific">Araneus ventricosus</name>
    <name type="common">Orbweaver spider</name>
    <name type="synonym">Epeira ventricosa</name>
    <dbReference type="NCBI Taxonomy" id="182803"/>
    <lineage>
        <taxon>Eukaryota</taxon>
        <taxon>Metazoa</taxon>
        <taxon>Ecdysozoa</taxon>
        <taxon>Arthropoda</taxon>
        <taxon>Chelicerata</taxon>
        <taxon>Arachnida</taxon>
        <taxon>Araneae</taxon>
        <taxon>Araneomorphae</taxon>
        <taxon>Entelegynae</taxon>
        <taxon>Araneoidea</taxon>
        <taxon>Araneidae</taxon>
        <taxon>Araneus</taxon>
    </lineage>
</organism>
<dbReference type="GO" id="GO:0003964">
    <property type="term" value="F:RNA-directed DNA polymerase activity"/>
    <property type="evidence" value="ECO:0007669"/>
    <property type="project" value="UniProtKB-EC"/>
</dbReference>
<evidence type="ECO:0000256" key="1">
    <source>
        <dbReference type="ARBA" id="ARBA00012493"/>
    </source>
</evidence>
<comment type="caution">
    <text evidence="3">The sequence shown here is derived from an EMBL/GenBank/DDBJ whole genome shotgun (WGS) entry which is preliminary data.</text>
</comment>
<evidence type="ECO:0000313" key="3">
    <source>
        <dbReference type="EMBL" id="GBO11156.1"/>
    </source>
</evidence>
<dbReference type="InterPro" id="IPR001584">
    <property type="entry name" value="Integrase_cat-core"/>
</dbReference>
<dbReference type="OrthoDB" id="8016172at2759"/>
<dbReference type="InterPro" id="IPR041588">
    <property type="entry name" value="Integrase_H2C2"/>
</dbReference>
<dbReference type="SUPFAM" id="SSF53098">
    <property type="entry name" value="Ribonuclease H-like"/>
    <property type="match status" value="1"/>
</dbReference>
<reference evidence="3 4" key="1">
    <citation type="journal article" date="2019" name="Sci. Rep.">
        <title>Orb-weaving spider Araneus ventricosus genome elucidates the spidroin gene catalogue.</title>
        <authorList>
            <person name="Kono N."/>
            <person name="Nakamura H."/>
            <person name="Ohtoshi R."/>
            <person name="Moran D.A.P."/>
            <person name="Shinohara A."/>
            <person name="Yoshida Y."/>
            <person name="Fujiwara M."/>
            <person name="Mori M."/>
            <person name="Tomita M."/>
            <person name="Arakawa K."/>
        </authorList>
    </citation>
    <scope>NUCLEOTIDE SEQUENCE [LARGE SCALE GENOMIC DNA]</scope>
</reference>
<dbReference type="PANTHER" id="PTHR37984:SF5">
    <property type="entry name" value="PROTEIN NYNRIN-LIKE"/>
    <property type="match status" value="1"/>
</dbReference>
<dbReference type="Pfam" id="PF00665">
    <property type="entry name" value="rve"/>
    <property type="match status" value="1"/>
</dbReference>
<dbReference type="PROSITE" id="PS50994">
    <property type="entry name" value="INTEGRASE"/>
    <property type="match status" value="1"/>
</dbReference>
<dbReference type="EMBL" id="BGPR01036091">
    <property type="protein sequence ID" value="GBO11156.1"/>
    <property type="molecule type" value="Genomic_DNA"/>
</dbReference>
<dbReference type="GO" id="GO:0003676">
    <property type="term" value="F:nucleic acid binding"/>
    <property type="evidence" value="ECO:0007669"/>
    <property type="project" value="InterPro"/>
</dbReference>
<dbReference type="AlphaFoldDB" id="A0A4Y2UHQ4"/>
<accession>A0A4Y2UHQ4</accession>
<dbReference type="InterPro" id="IPR012337">
    <property type="entry name" value="RNaseH-like_sf"/>
</dbReference>
<dbReference type="Pfam" id="PF17921">
    <property type="entry name" value="Integrase_H2C2"/>
    <property type="match status" value="1"/>
</dbReference>
<dbReference type="Gene3D" id="1.10.340.70">
    <property type="match status" value="1"/>
</dbReference>
<evidence type="ECO:0000259" key="2">
    <source>
        <dbReference type="PROSITE" id="PS50994"/>
    </source>
</evidence>